<evidence type="ECO:0000256" key="2">
    <source>
        <dbReference type="ARBA" id="ARBA00022840"/>
    </source>
</evidence>
<gene>
    <name evidence="6" type="ORF">DFH05DRAFT_1546995</name>
</gene>
<organism evidence="6 7">
    <name type="scientific">Lentinula detonsa</name>
    <dbReference type="NCBI Taxonomy" id="2804962"/>
    <lineage>
        <taxon>Eukaryota</taxon>
        <taxon>Fungi</taxon>
        <taxon>Dikarya</taxon>
        <taxon>Basidiomycota</taxon>
        <taxon>Agaricomycotina</taxon>
        <taxon>Agaricomycetes</taxon>
        <taxon>Agaricomycetidae</taxon>
        <taxon>Agaricales</taxon>
        <taxon>Marasmiineae</taxon>
        <taxon>Omphalotaceae</taxon>
        <taxon>Lentinula</taxon>
    </lineage>
</organism>
<keyword evidence="1 3" id="KW-0547">Nucleotide-binding</keyword>
<dbReference type="InterPro" id="IPR008271">
    <property type="entry name" value="Ser/Thr_kinase_AS"/>
</dbReference>
<name>A0A9W8TSS9_9AGAR</name>
<protein>
    <submittedName>
        <fullName evidence="6">Kinase-like domain-containing protein</fullName>
    </submittedName>
</protein>
<reference evidence="6 7" key="1">
    <citation type="journal article" date="2023" name="Proc. Natl. Acad. Sci. U.S.A.">
        <title>A global phylogenomic analysis of the shiitake genus Lentinula.</title>
        <authorList>
            <person name="Sierra-Patev S."/>
            <person name="Min B."/>
            <person name="Naranjo-Ortiz M."/>
            <person name="Looney B."/>
            <person name="Konkel Z."/>
            <person name="Slot J.C."/>
            <person name="Sakamoto Y."/>
            <person name="Steenwyk J.L."/>
            <person name="Rokas A."/>
            <person name="Carro J."/>
            <person name="Camarero S."/>
            <person name="Ferreira P."/>
            <person name="Molpeceres G."/>
            <person name="Ruiz-Duenas F.J."/>
            <person name="Serrano A."/>
            <person name="Henrissat B."/>
            <person name="Drula E."/>
            <person name="Hughes K.W."/>
            <person name="Mata J.L."/>
            <person name="Ishikawa N.K."/>
            <person name="Vargas-Isla R."/>
            <person name="Ushijima S."/>
            <person name="Smith C.A."/>
            <person name="Donoghue J."/>
            <person name="Ahrendt S."/>
            <person name="Andreopoulos W."/>
            <person name="He G."/>
            <person name="LaButti K."/>
            <person name="Lipzen A."/>
            <person name="Ng V."/>
            <person name="Riley R."/>
            <person name="Sandor L."/>
            <person name="Barry K."/>
            <person name="Martinez A.T."/>
            <person name="Xiao Y."/>
            <person name="Gibbons J.G."/>
            <person name="Terashima K."/>
            <person name="Grigoriev I.V."/>
            <person name="Hibbett D."/>
        </authorList>
    </citation>
    <scope>NUCLEOTIDE SEQUENCE [LARGE SCALE GENOMIC DNA]</scope>
    <source>
        <strain evidence="6 7">TFB7810</strain>
    </source>
</reference>
<dbReference type="PROSITE" id="PS50011">
    <property type="entry name" value="PROTEIN_KINASE_DOM"/>
    <property type="match status" value="1"/>
</dbReference>
<evidence type="ECO:0000313" key="7">
    <source>
        <dbReference type="Proteomes" id="UP001142393"/>
    </source>
</evidence>
<dbReference type="Gene3D" id="1.10.510.10">
    <property type="entry name" value="Transferase(Phosphotransferase) domain 1"/>
    <property type="match status" value="1"/>
</dbReference>
<dbReference type="PROSITE" id="PS00108">
    <property type="entry name" value="PROTEIN_KINASE_ST"/>
    <property type="match status" value="1"/>
</dbReference>
<feature type="domain" description="Protein kinase" evidence="5">
    <location>
        <begin position="50"/>
        <end position="314"/>
    </location>
</feature>
<dbReference type="AlphaFoldDB" id="A0A9W8TSS9"/>
<dbReference type="InterPro" id="IPR017441">
    <property type="entry name" value="Protein_kinase_ATP_BS"/>
</dbReference>
<accession>A0A9W8TSS9</accession>
<keyword evidence="4" id="KW-0723">Serine/threonine-protein kinase</keyword>
<evidence type="ECO:0000256" key="3">
    <source>
        <dbReference type="PROSITE-ProRule" id="PRU10141"/>
    </source>
</evidence>
<dbReference type="PROSITE" id="PS00107">
    <property type="entry name" value="PROTEIN_KINASE_ATP"/>
    <property type="match status" value="1"/>
</dbReference>
<keyword evidence="7" id="KW-1185">Reference proteome</keyword>
<dbReference type="Pfam" id="PF00069">
    <property type="entry name" value="Pkinase"/>
    <property type="match status" value="1"/>
</dbReference>
<comment type="similarity">
    <text evidence="4">Belongs to the protein kinase superfamily.</text>
</comment>
<dbReference type="InterPro" id="IPR011009">
    <property type="entry name" value="Kinase-like_dom_sf"/>
</dbReference>
<dbReference type="FunFam" id="1.10.510.10:FF:000571">
    <property type="entry name" value="Maternal embryonic leucine zipper kinase"/>
    <property type="match status" value="1"/>
</dbReference>
<comment type="caution">
    <text evidence="6">The sequence shown here is derived from an EMBL/GenBank/DDBJ whole genome shotgun (WGS) entry which is preliminary data.</text>
</comment>
<feature type="binding site" evidence="3">
    <location>
        <position position="79"/>
    </location>
    <ligand>
        <name>ATP</name>
        <dbReference type="ChEBI" id="CHEBI:30616"/>
    </ligand>
</feature>
<dbReference type="SMART" id="SM00220">
    <property type="entry name" value="S_TKc"/>
    <property type="match status" value="1"/>
</dbReference>
<dbReference type="Proteomes" id="UP001142393">
    <property type="component" value="Unassembled WGS sequence"/>
</dbReference>
<dbReference type="SUPFAM" id="SSF56112">
    <property type="entry name" value="Protein kinase-like (PK-like)"/>
    <property type="match status" value="1"/>
</dbReference>
<proteinExistence type="inferred from homology"/>
<dbReference type="CDD" id="cd05117">
    <property type="entry name" value="STKc_CAMK"/>
    <property type="match status" value="1"/>
</dbReference>
<keyword evidence="6" id="KW-0808">Transferase</keyword>
<keyword evidence="6" id="KW-0418">Kinase</keyword>
<evidence type="ECO:0000313" key="6">
    <source>
        <dbReference type="EMBL" id="KAJ3738796.1"/>
    </source>
</evidence>
<dbReference type="InterPro" id="IPR000719">
    <property type="entry name" value="Prot_kinase_dom"/>
</dbReference>
<dbReference type="GO" id="GO:0005524">
    <property type="term" value="F:ATP binding"/>
    <property type="evidence" value="ECO:0007669"/>
    <property type="project" value="UniProtKB-UniRule"/>
</dbReference>
<sequence length="344" mass="38692">MQWNDTAPAASSMIHTFRISYSNRLKKGYFTQSTRNRERHRPWNRIVQQYRTGRVLGRGSFSIVKEIINIQTGSRYACKIVNKDDMQGRENMVLNEIRILKLLSGGSKNITTLYDYFESSRNVYICVDLCTGGHLFTRILKKGHYPESDAAQLVRSILTDLVYIHSVDVVHRDLKPENLLFRTSAEDADLIITDFGLARVVSNGAGKESDLLTEICGTQRYMAPEIFKKTGHGKPVDVWAIGVITYLLLSGNSPFAREDSDVEEKAITSGEYKFEPLADWAHVSKTAQEFIMCCLTMDPNERPTAEKCLKHPWSKPVPSSSACGRGACFPARALIVVLILSAFT</sequence>
<dbReference type="EMBL" id="JANVFU010000022">
    <property type="protein sequence ID" value="KAJ3738796.1"/>
    <property type="molecule type" value="Genomic_DNA"/>
</dbReference>
<evidence type="ECO:0000256" key="4">
    <source>
        <dbReference type="RuleBase" id="RU000304"/>
    </source>
</evidence>
<dbReference type="Gene3D" id="3.30.200.20">
    <property type="entry name" value="Phosphorylase Kinase, domain 1"/>
    <property type="match status" value="1"/>
</dbReference>
<keyword evidence="2 3" id="KW-0067">ATP-binding</keyword>
<dbReference type="PANTHER" id="PTHR24347">
    <property type="entry name" value="SERINE/THREONINE-PROTEIN KINASE"/>
    <property type="match status" value="1"/>
</dbReference>
<evidence type="ECO:0000259" key="5">
    <source>
        <dbReference type="PROSITE" id="PS50011"/>
    </source>
</evidence>
<dbReference type="GO" id="GO:0004674">
    <property type="term" value="F:protein serine/threonine kinase activity"/>
    <property type="evidence" value="ECO:0007669"/>
    <property type="project" value="UniProtKB-KW"/>
</dbReference>
<evidence type="ECO:0000256" key="1">
    <source>
        <dbReference type="ARBA" id="ARBA00022741"/>
    </source>
</evidence>